<name>F0ZB18_DICPU</name>
<reference evidence="7" key="1">
    <citation type="journal article" date="2011" name="Genome Biol.">
        <title>Comparative genomics of the social amoebae Dictyostelium discoideum and Dictyostelium purpureum.</title>
        <authorList>
            <consortium name="US DOE Joint Genome Institute (JGI-PGF)"/>
            <person name="Sucgang R."/>
            <person name="Kuo A."/>
            <person name="Tian X."/>
            <person name="Salerno W."/>
            <person name="Parikh A."/>
            <person name="Feasley C.L."/>
            <person name="Dalin E."/>
            <person name="Tu H."/>
            <person name="Huang E."/>
            <person name="Barry K."/>
            <person name="Lindquist E."/>
            <person name="Shapiro H."/>
            <person name="Bruce D."/>
            <person name="Schmutz J."/>
            <person name="Salamov A."/>
            <person name="Fey P."/>
            <person name="Gaudet P."/>
            <person name="Anjard C."/>
            <person name="Babu M.M."/>
            <person name="Basu S."/>
            <person name="Bushmanova Y."/>
            <person name="van der Wel H."/>
            <person name="Katoh-Kurasawa M."/>
            <person name="Dinh C."/>
            <person name="Coutinho P.M."/>
            <person name="Saito T."/>
            <person name="Elias M."/>
            <person name="Schaap P."/>
            <person name="Kay R.R."/>
            <person name="Henrissat B."/>
            <person name="Eichinger L."/>
            <person name="Rivero F."/>
            <person name="Putnam N.H."/>
            <person name="West C.M."/>
            <person name="Loomis W.F."/>
            <person name="Chisholm R.L."/>
            <person name="Shaulsky G."/>
            <person name="Strassmann J.E."/>
            <person name="Queller D.C."/>
            <person name="Kuspa A."/>
            <person name="Grigoriev I.V."/>
        </authorList>
    </citation>
    <scope>NUCLEOTIDE SEQUENCE [LARGE SCALE GENOMIC DNA]</scope>
    <source>
        <strain evidence="7">QSDP1</strain>
    </source>
</reference>
<dbReference type="STRING" id="5786.F0ZB18"/>
<dbReference type="Pfam" id="PF09811">
    <property type="entry name" value="Yae1_N"/>
    <property type="match status" value="1"/>
</dbReference>
<protein>
    <recommendedName>
        <fullName evidence="5">Essential protein Yae1 N-terminal domain-containing protein</fullName>
    </recommendedName>
</protein>
<evidence type="ECO:0000256" key="4">
    <source>
        <dbReference type="ARBA" id="ARBA00023242"/>
    </source>
</evidence>
<dbReference type="PANTHER" id="PTHR18829:SF0">
    <property type="entry name" value="PROTEIN YAE1 HOMOLOG"/>
    <property type="match status" value="1"/>
</dbReference>
<organism evidence="6 7">
    <name type="scientific">Dictyostelium purpureum</name>
    <name type="common">Slime mold</name>
    <dbReference type="NCBI Taxonomy" id="5786"/>
    <lineage>
        <taxon>Eukaryota</taxon>
        <taxon>Amoebozoa</taxon>
        <taxon>Evosea</taxon>
        <taxon>Eumycetozoa</taxon>
        <taxon>Dictyostelia</taxon>
        <taxon>Dictyosteliales</taxon>
        <taxon>Dictyosteliaceae</taxon>
        <taxon>Dictyostelium</taxon>
    </lineage>
</organism>
<dbReference type="RefSeq" id="XP_003284610.1">
    <property type="nucleotide sequence ID" value="XM_003284562.1"/>
</dbReference>
<dbReference type="EMBL" id="GL870968">
    <property type="protein sequence ID" value="EGC38816.1"/>
    <property type="molecule type" value="Genomic_DNA"/>
</dbReference>
<dbReference type="VEuPathDB" id="AmoebaDB:DICPUDRAFT_28038"/>
<proteinExistence type="predicted"/>
<dbReference type="GeneID" id="10506412"/>
<dbReference type="PANTHER" id="PTHR18829">
    <property type="entry name" value="PROTEIN YAE1 HOMOLOG"/>
    <property type="match status" value="1"/>
</dbReference>
<gene>
    <name evidence="6" type="ORF">DICPUDRAFT_28038</name>
</gene>
<dbReference type="GO" id="GO:0005634">
    <property type="term" value="C:nucleus"/>
    <property type="evidence" value="ECO:0007669"/>
    <property type="project" value="UniProtKB-SubCell"/>
</dbReference>
<dbReference type="GO" id="GO:0005737">
    <property type="term" value="C:cytoplasm"/>
    <property type="evidence" value="ECO:0007669"/>
    <property type="project" value="UniProtKB-SubCell"/>
</dbReference>
<dbReference type="eggNOG" id="ENOG502RCCQ">
    <property type="taxonomic scope" value="Eukaryota"/>
</dbReference>
<dbReference type="KEGG" id="dpp:DICPUDRAFT_28038"/>
<sequence length="273" mass="30092">MNRNNSSDDFFGSDNEDGDYSLNNDLNRTVQRISPIGYSDGLEIGKEKTLQRGFNEGFKQASEQSYKWSLLLGLVSSVDVFFHHNKQFANGKDTSVLGDLVDKINKVIKEQCSSPTIEELKAQFFNFKDERTTTTTTNTTSTSENESIDSCCKSNNIQKDKCCGDEGTCKTDNKSNMANDNCCGGDNKGSCDSNKTNEEDSGCCGGSGNDEGCCKSNKTNENELKEFKFVIEMGGQLFEDLSKECVSTISSFGLDGQNMLDNCLAKKFRVTIN</sequence>
<evidence type="ECO:0000313" key="6">
    <source>
        <dbReference type="EMBL" id="EGC38816.1"/>
    </source>
</evidence>
<evidence type="ECO:0000313" key="7">
    <source>
        <dbReference type="Proteomes" id="UP000001064"/>
    </source>
</evidence>
<evidence type="ECO:0000256" key="1">
    <source>
        <dbReference type="ARBA" id="ARBA00004123"/>
    </source>
</evidence>
<keyword evidence="7" id="KW-1185">Reference proteome</keyword>
<evidence type="ECO:0000256" key="2">
    <source>
        <dbReference type="ARBA" id="ARBA00004496"/>
    </source>
</evidence>
<dbReference type="AlphaFoldDB" id="F0ZB18"/>
<feature type="domain" description="Essential protein Yae1 N-terminal" evidence="5">
    <location>
        <begin position="37"/>
        <end position="75"/>
    </location>
</feature>
<comment type="subcellular location">
    <subcellularLocation>
        <location evidence="2">Cytoplasm</location>
    </subcellularLocation>
    <subcellularLocation>
        <location evidence="1">Nucleus</location>
    </subcellularLocation>
</comment>
<keyword evidence="4" id="KW-0539">Nucleus</keyword>
<dbReference type="OrthoDB" id="20086at2759"/>
<accession>F0ZB18</accession>
<dbReference type="InterPro" id="IPR038881">
    <property type="entry name" value="Yae1-like"/>
</dbReference>
<dbReference type="InterPro" id="IPR019191">
    <property type="entry name" value="Essential_protein_Yae1_N"/>
</dbReference>
<evidence type="ECO:0000256" key="3">
    <source>
        <dbReference type="ARBA" id="ARBA00022490"/>
    </source>
</evidence>
<evidence type="ECO:0000259" key="5">
    <source>
        <dbReference type="Pfam" id="PF09811"/>
    </source>
</evidence>
<dbReference type="InParanoid" id="F0ZB18"/>
<dbReference type="OMA" id="CRECEDI"/>
<dbReference type="Proteomes" id="UP000001064">
    <property type="component" value="Unassembled WGS sequence"/>
</dbReference>
<keyword evidence="3" id="KW-0963">Cytoplasm</keyword>